<organism evidence="3">
    <name type="scientific">uncultured Alphaproteobacteria bacterium</name>
    <dbReference type="NCBI Taxonomy" id="91750"/>
    <lineage>
        <taxon>Bacteria</taxon>
        <taxon>Pseudomonadati</taxon>
        <taxon>Pseudomonadota</taxon>
        <taxon>Alphaproteobacteria</taxon>
        <taxon>environmental samples</taxon>
    </lineage>
</organism>
<name>A0A212K7T4_9PROT</name>
<dbReference type="InterPro" id="IPR009270">
    <property type="entry name" value="DUF927"/>
</dbReference>
<gene>
    <name evidence="3" type="ORF">KL86APRO_12276</name>
</gene>
<dbReference type="EMBL" id="FLUO01000001">
    <property type="protein sequence ID" value="SBW07712.1"/>
    <property type="molecule type" value="Genomic_DNA"/>
</dbReference>
<feature type="region of interest" description="Disordered" evidence="1">
    <location>
        <begin position="1"/>
        <end position="31"/>
    </location>
</feature>
<evidence type="ECO:0000259" key="2">
    <source>
        <dbReference type="Pfam" id="PF06048"/>
    </source>
</evidence>
<dbReference type="Pfam" id="PF06048">
    <property type="entry name" value="DUF927"/>
    <property type="match status" value="1"/>
</dbReference>
<reference evidence="3" key="1">
    <citation type="submission" date="2016-04" db="EMBL/GenBank/DDBJ databases">
        <authorList>
            <person name="Evans L.H."/>
            <person name="Alamgir A."/>
            <person name="Owens N."/>
            <person name="Weber N.D."/>
            <person name="Virtaneva K."/>
            <person name="Barbian K."/>
            <person name="Babar A."/>
            <person name="Rosenke K."/>
        </authorList>
    </citation>
    <scope>NUCLEOTIDE SEQUENCE</scope>
    <source>
        <strain evidence="3">86</strain>
    </source>
</reference>
<evidence type="ECO:0000256" key="1">
    <source>
        <dbReference type="SAM" id="MobiDB-lite"/>
    </source>
</evidence>
<proteinExistence type="predicted"/>
<sequence>MSNAFGGSATFDDDGRLAAPPPTSRAYGGGRFDVSPGGVYFTGPPDKNGNEPAPKWISSPLYVVAKTRDAKSGEWGRLLEWHDDDGVKHQWAMPIALLQGEGVDVRQELARLGLRIAPGKGARDLLAAYLQVWEVKARARCVDRLGWHGTVFVTPSEAIGADAETVVFQNASAVEPALSECGTVEEWRKAVASLAAGNSRLVFALSVAFAGPLAEIAGEDGGGFHLRGASSSGKSTALKLSASVWGDPNAYPRLWRSTANGLEGLAALHNDGLLILDELSQMDPKEAGEAAYLLANGQGKARASRTGAARQSPRWRLLFLSAGEESLSSLMARVGRKTNAGQEIRMADIEADAGKGMGIFERLHGFASPAALALGLKDAAMHHHGAVGTRWLRHVVADRADLAERISDGLTCFVGSCVPHDAAGQVVRVARRFALAAVAGEMASGYGLTGWEDGEATAGAAACFAAWLDAFGGCGNREERALLIQVRGFFEAHGASRFEDVAYAGKDRRVIARAGFYRTISEDDDTREYLVLPEAFSHEVCKGFDVKMAARTLVAAGWLAPGSDGRPTQKPRIPGMGPTRVYVFSPAMWGEDAAA</sequence>
<protein>
    <submittedName>
        <fullName evidence="3">Inner membrane protein</fullName>
    </submittedName>
</protein>
<evidence type="ECO:0000313" key="3">
    <source>
        <dbReference type="EMBL" id="SBW07712.1"/>
    </source>
</evidence>
<feature type="domain" description="DUF927" evidence="2">
    <location>
        <begin position="32"/>
        <end position="312"/>
    </location>
</feature>
<accession>A0A212K7T4</accession>
<dbReference type="AlphaFoldDB" id="A0A212K7T4"/>